<name>A0A4Z0FC71_9GAMM</name>
<dbReference type="AlphaFoldDB" id="A0A4Z0FC71"/>
<dbReference type="Pfam" id="PF00494">
    <property type="entry name" value="SQS_PSY"/>
    <property type="match status" value="1"/>
</dbReference>
<organism evidence="1 2">
    <name type="scientific">Candidatus Macondimonas diazotrophica</name>
    <dbReference type="NCBI Taxonomy" id="2305248"/>
    <lineage>
        <taxon>Bacteria</taxon>
        <taxon>Pseudomonadati</taxon>
        <taxon>Pseudomonadota</taxon>
        <taxon>Gammaproteobacteria</taxon>
        <taxon>Chromatiales</taxon>
        <taxon>Ectothiorhodospiraceae</taxon>
        <taxon>Candidatus Macondimonas</taxon>
    </lineage>
</organism>
<dbReference type="InterPro" id="IPR008949">
    <property type="entry name" value="Isoprenoid_synthase_dom_sf"/>
</dbReference>
<dbReference type="Gene3D" id="1.10.600.10">
    <property type="entry name" value="Farnesyl Diphosphate Synthase"/>
    <property type="match status" value="1"/>
</dbReference>
<gene>
    <name evidence="1" type="ORF">E4680_02450</name>
</gene>
<dbReference type="OrthoDB" id="9807580at2"/>
<evidence type="ECO:0000313" key="2">
    <source>
        <dbReference type="Proteomes" id="UP000297890"/>
    </source>
</evidence>
<comment type="caution">
    <text evidence="1">The sequence shown here is derived from an EMBL/GenBank/DDBJ whole genome shotgun (WGS) entry which is preliminary data.</text>
</comment>
<dbReference type="EMBL" id="SRIO01000002">
    <property type="protein sequence ID" value="TFZ83851.1"/>
    <property type="molecule type" value="Genomic_DNA"/>
</dbReference>
<dbReference type="InterPro" id="IPR002060">
    <property type="entry name" value="Squ/phyt_synthse"/>
</dbReference>
<accession>A0A4Z0FC71</accession>
<dbReference type="Proteomes" id="UP000297890">
    <property type="component" value="Unassembled WGS sequence"/>
</dbReference>
<keyword evidence="2" id="KW-1185">Reference proteome</keyword>
<reference evidence="1 2" key="1">
    <citation type="journal article" date="2019" name="ISME J.">
        <title>Candidatus Macondimonas diazotrophica, a novel gammaproteobacterial genus dominating crude-oil-contaminated coastal sediments.</title>
        <authorList>
            <person name="Karthikeyan S."/>
            <person name="Konstantinidis K."/>
        </authorList>
    </citation>
    <scope>NUCLEOTIDE SEQUENCE [LARGE SCALE GENOMIC DNA]</scope>
    <source>
        <strain evidence="1 2">KTK01</strain>
    </source>
</reference>
<sequence>MVTGRDVWLCRTDRPTRRMAGAWPRPPTHRPVELVGSDVMTPQAYCQDVLDRRAPEWRVMLSFTPAGTRSMLEALYALRVEIEDLAIHAVEPGVAATKLQWWRDGLSAYPETHDHPILVALAQAGGKPLDRSRLLTWCDGWGSELQYREIEDERDLDDLLMRRGGHFGALVADALDRNAALAGQHWGVLAAWPRHLLRLPRQAAQGHVELPVAWLHDAGLTPMQLAATPPETPVQTFYGRLIQQVEQRLEHLQTTQPSRPALLPHRLELALAMQRLARWRHRQFEASAAQQAVPPIRRLGILWQAARRHRRALRQPSHFQP</sequence>
<evidence type="ECO:0000313" key="1">
    <source>
        <dbReference type="EMBL" id="TFZ83851.1"/>
    </source>
</evidence>
<protein>
    <recommendedName>
        <fullName evidence="3">Phytoene synthase</fullName>
    </recommendedName>
</protein>
<evidence type="ECO:0008006" key="3">
    <source>
        <dbReference type="Google" id="ProtNLM"/>
    </source>
</evidence>
<proteinExistence type="predicted"/>
<dbReference type="SUPFAM" id="SSF48576">
    <property type="entry name" value="Terpenoid synthases"/>
    <property type="match status" value="1"/>
</dbReference>